<dbReference type="PATRIC" id="fig|522373.3.peg.611"/>
<dbReference type="AlphaFoldDB" id="B2FMP2"/>
<keyword evidence="1" id="KW-0472">Membrane</keyword>
<evidence type="ECO:0000313" key="3">
    <source>
        <dbReference type="EMBL" id="CAQ44225.1"/>
    </source>
</evidence>
<evidence type="ECO:0000259" key="2">
    <source>
        <dbReference type="Pfam" id="PF00535"/>
    </source>
</evidence>
<gene>
    <name evidence="3" type="primary">arnC</name>
    <name evidence="3" type="ordered locus">Smlt0641</name>
</gene>
<feature type="domain" description="Glycosyltransferase 2-like" evidence="2">
    <location>
        <begin position="14"/>
        <end position="140"/>
    </location>
</feature>
<protein>
    <submittedName>
        <fullName evidence="3">Undecaprenyl-phosphate 4-deoxy-4-formamido-l-arabinose transferase</fullName>
        <ecNumber evidence="3">2.7.8.-</ecNumber>
    </submittedName>
</protein>
<keyword evidence="4" id="KW-1185">Reference proteome</keyword>
<dbReference type="PANTHER" id="PTHR48090:SF8">
    <property type="entry name" value="GLYCOSYLTRANSFERASE CSBB-RELATED"/>
    <property type="match status" value="1"/>
</dbReference>
<dbReference type="HOGENOM" id="CLU_070002_0_0_6"/>
<dbReference type="KEGG" id="sml:Smlt0641"/>
<dbReference type="GO" id="GO:0005886">
    <property type="term" value="C:plasma membrane"/>
    <property type="evidence" value="ECO:0007669"/>
    <property type="project" value="TreeGrafter"/>
</dbReference>
<dbReference type="Gene3D" id="3.90.550.10">
    <property type="entry name" value="Spore Coat Polysaccharide Biosynthesis Protein SpsA, Chain A"/>
    <property type="match status" value="1"/>
</dbReference>
<feature type="transmembrane region" description="Helical" evidence="1">
    <location>
        <begin position="233"/>
        <end position="258"/>
    </location>
</feature>
<dbReference type="PANTHER" id="PTHR48090">
    <property type="entry name" value="UNDECAPRENYL-PHOSPHATE 4-DEOXY-4-FORMAMIDO-L-ARABINOSE TRANSFERASE-RELATED"/>
    <property type="match status" value="1"/>
</dbReference>
<dbReference type="EnsemblBacteria" id="CAQ44225">
    <property type="protein sequence ID" value="CAQ44225"/>
    <property type="gene ID" value="Smlt0641"/>
</dbReference>
<dbReference type="Pfam" id="PF00535">
    <property type="entry name" value="Glycos_transf_2"/>
    <property type="match status" value="1"/>
</dbReference>
<dbReference type="SUPFAM" id="SSF53448">
    <property type="entry name" value="Nucleotide-diphospho-sugar transferases"/>
    <property type="match status" value="1"/>
</dbReference>
<dbReference type="EMBL" id="AM743169">
    <property type="protein sequence ID" value="CAQ44225.1"/>
    <property type="molecule type" value="Genomic_DNA"/>
</dbReference>
<sequence length="336" mass="36571">MTASVSAFISVVYVIRNHDAHLASLLSETVTRLGALATDYELVVVDNGSTDGSIARLRELTREGGLPNLQVYALTQSVAWETAAWAGIESALGDFIAVLDPLTDDVSILPQLLEAAVTGTDVVFANNQARPRLGLAYRLANAVFNQAFRWLNGVDPGAEAPQYRVMSKKVVNYILQHPRPAAIYRLLPVTAGFTRTNVTYRHEPRTAPEKKLGQSIDRGMRLLVSSTRLPMRLVTMLSTFGALANLLYSVYVLAIAIFKADVAPGWVSLSLQQSGMFLLISLVLLVLGEYILHMAALSNEGPSFHVAQEFTSARLERLERVNVERAAGMPGPPGRA</sequence>
<feature type="transmembrane region" description="Helical" evidence="1">
    <location>
        <begin position="270"/>
        <end position="292"/>
    </location>
</feature>
<dbReference type="eggNOG" id="COG1216">
    <property type="taxonomic scope" value="Bacteria"/>
</dbReference>
<reference evidence="3 4" key="1">
    <citation type="journal article" date="2008" name="Genome Biol.">
        <title>The complete genome, comparative and functional analysis of Stenotrophomonas maltophilia reveals an organism heavily shielded by drug resistance determinants.</title>
        <authorList>
            <person name="Crossman L.C."/>
            <person name="Gould V.C."/>
            <person name="Dow J.M."/>
            <person name="Vernikos G.S."/>
            <person name="Okazaki A."/>
            <person name="Sebaihia M."/>
            <person name="Saunders D."/>
            <person name="Arrowsmith C."/>
            <person name="Carver T."/>
            <person name="Peters N."/>
            <person name="Adlem E."/>
            <person name="Kerhornou A."/>
            <person name="Lord A."/>
            <person name="Murphy L."/>
            <person name="Seeger K."/>
            <person name="Squares R."/>
            <person name="Rutter S."/>
            <person name="Quail M.A."/>
            <person name="Rajandream M.A."/>
            <person name="Harris D."/>
            <person name="Churcher C."/>
            <person name="Bentley S.D."/>
            <person name="Parkhill J."/>
            <person name="Thomson N.R."/>
            <person name="Avison M.B."/>
        </authorList>
    </citation>
    <scope>NUCLEOTIDE SEQUENCE [LARGE SCALE GENOMIC DNA]</scope>
    <source>
        <strain evidence="3 4">K279a</strain>
    </source>
</reference>
<proteinExistence type="predicted"/>
<dbReference type="InterPro" id="IPR001173">
    <property type="entry name" value="Glyco_trans_2-like"/>
</dbReference>
<dbReference type="GO" id="GO:0016740">
    <property type="term" value="F:transferase activity"/>
    <property type="evidence" value="ECO:0007669"/>
    <property type="project" value="UniProtKB-KW"/>
</dbReference>
<evidence type="ECO:0000256" key="1">
    <source>
        <dbReference type="SAM" id="Phobius"/>
    </source>
</evidence>
<dbReference type="EC" id="2.7.8.-" evidence="3"/>
<accession>B2FMP2</accession>
<evidence type="ECO:0000313" key="4">
    <source>
        <dbReference type="Proteomes" id="UP000008840"/>
    </source>
</evidence>
<keyword evidence="1" id="KW-1133">Transmembrane helix</keyword>
<organism evidence="3 4">
    <name type="scientific">Stenotrophomonas maltophilia (strain K279a)</name>
    <dbReference type="NCBI Taxonomy" id="522373"/>
    <lineage>
        <taxon>Bacteria</taxon>
        <taxon>Pseudomonadati</taxon>
        <taxon>Pseudomonadota</taxon>
        <taxon>Gammaproteobacteria</taxon>
        <taxon>Lysobacterales</taxon>
        <taxon>Lysobacteraceae</taxon>
        <taxon>Stenotrophomonas</taxon>
        <taxon>Stenotrophomonas maltophilia group</taxon>
    </lineage>
</organism>
<dbReference type="InterPro" id="IPR029044">
    <property type="entry name" value="Nucleotide-diphossugar_trans"/>
</dbReference>
<dbReference type="Proteomes" id="UP000008840">
    <property type="component" value="Chromosome"/>
</dbReference>
<dbReference type="RefSeq" id="WP_012479078.1">
    <property type="nucleotide sequence ID" value="NC_010943.1"/>
</dbReference>
<keyword evidence="3" id="KW-0808">Transferase</keyword>
<name>B2FMP2_STRMK</name>
<dbReference type="InterPro" id="IPR050256">
    <property type="entry name" value="Glycosyltransferase_2"/>
</dbReference>
<dbReference type="GeneID" id="93831686"/>
<keyword evidence="1" id="KW-0812">Transmembrane</keyword>